<dbReference type="PRINTS" id="PR00081">
    <property type="entry name" value="GDHRDH"/>
</dbReference>
<dbReference type="EMBL" id="JAAOYM010000001">
    <property type="protein sequence ID" value="NIJ10055.1"/>
    <property type="molecule type" value="Genomic_DNA"/>
</dbReference>
<dbReference type="FunFam" id="3.40.50.720:FF:000084">
    <property type="entry name" value="Short-chain dehydrogenase reductase"/>
    <property type="match status" value="1"/>
</dbReference>
<dbReference type="SMART" id="SM00822">
    <property type="entry name" value="PKS_KR"/>
    <property type="match status" value="1"/>
</dbReference>
<gene>
    <name evidence="4" type="ORF">FHU38_000399</name>
</gene>
<dbReference type="InterPro" id="IPR002347">
    <property type="entry name" value="SDR_fam"/>
</dbReference>
<dbReference type="AlphaFoldDB" id="A0A7X5UL92"/>
<dbReference type="CDD" id="cd05233">
    <property type="entry name" value="SDR_c"/>
    <property type="match status" value="1"/>
</dbReference>
<reference evidence="4 5" key="1">
    <citation type="submission" date="2020-03" db="EMBL/GenBank/DDBJ databases">
        <title>Sequencing the genomes of 1000 actinobacteria strains.</title>
        <authorList>
            <person name="Klenk H.-P."/>
        </authorList>
    </citation>
    <scope>NUCLEOTIDE SEQUENCE [LARGE SCALE GENOMIC DNA]</scope>
    <source>
        <strain evidence="4 5">DSM 45685</strain>
    </source>
</reference>
<dbReference type="PROSITE" id="PS00061">
    <property type="entry name" value="ADH_SHORT"/>
    <property type="match status" value="1"/>
</dbReference>
<evidence type="ECO:0000313" key="5">
    <source>
        <dbReference type="Proteomes" id="UP000545493"/>
    </source>
</evidence>
<accession>A0A7X5UL92</accession>
<dbReference type="GO" id="GO:0004316">
    <property type="term" value="F:3-oxoacyl-[acyl-carrier-protein] reductase (NADPH) activity"/>
    <property type="evidence" value="ECO:0007669"/>
    <property type="project" value="UniProtKB-EC"/>
</dbReference>
<comment type="caution">
    <text evidence="4">The sequence shown here is derived from an EMBL/GenBank/DDBJ whole genome shotgun (WGS) entry which is preliminary data.</text>
</comment>
<sequence>MKELPKQKVALVTGGGKGIGAAVALRLADDGADVALTYRSSQEQAHIVARKIEAMGRRALVLHADSVDLAAVESAVDTTAETLGRLDILVNNAAVFTVASVAELELADFERTMAVNVRAPFAATKAAVRHLPRGGRIINIGSNVSQRAPFPGLWAYSTSKSALIGMTRALARELGPRAITVNLVNPGPTDTDSNPAHGPNAEAIAAVTALGRFAKPEEIAAAVSYLAGEGGSYVTGATIDVDGGFNG</sequence>
<evidence type="ECO:0000259" key="3">
    <source>
        <dbReference type="SMART" id="SM00822"/>
    </source>
</evidence>
<name>A0A7X5UL92_9PSEU</name>
<feature type="domain" description="Ketoreductase" evidence="3">
    <location>
        <begin position="8"/>
        <end position="207"/>
    </location>
</feature>
<keyword evidence="2 4" id="KW-0560">Oxidoreductase</keyword>
<organism evidence="4 5">
    <name type="scientific">Saccharomonospora amisosensis</name>
    <dbReference type="NCBI Taxonomy" id="1128677"/>
    <lineage>
        <taxon>Bacteria</taxon>
        <taxon>Bacillati</taxon>
        <taxon>Actinomycetota</taxon>
        <taxon>Actinomycetes</taxon>
        <taxon>Pseudonocardiales</taxon>
        <taxon>Pseudonocardiaceae</taxon>
        <taxon>Saccharomonospora</taxon>
    </lineage>
</organism>
<dbReference type="InterPro" id="IPR036291">
    <property type="entry name" value="NAD(P)-bd_dom_sf"/>
</dbReference>
<proteinExistence type="inferred from homology"/>
<dbReference type="Proteomes" id="UP000545493">
    <property type="component" value="Unassembled WGS sequence"/>
</dbReference>
<evidence type="ECO:0000256" key="2">
    <source>
        <dbReference type="ARBA" id="ARBA00023002"/>
    </source>
</evidence>
<dbReference type="EC" id="1.1.1.100" evidence="4"/>
<dbReference type="PANTHER" id="PTHR43639">
    <property type="entry name" value="OXIDOREDUCTASE, SHORT-CHAIN DEHYDROGENASE/REDUCTASE FAMILY (AFU_ORTHOLOGUE AFUA_5G02870)"/>
    <property type="match status" value="1"/>
</dbReference>
<evidence type="ECO:0000313" key="4">
    <source>
        <dbReference type="EMBL" id="NIJ10055.1"/>
    </source>
</evidence>
<dbReference type="PANTHER" id="PTHR43639:SF1">
    <property type="entry name" value="SHORT-CHAIN DEHYDROGENASE_REDUCTASE FAMILY PROTEIN"/>
    <property type="match status" value="1"/>
</dbReference>
<protein>
    <submittedName>
        <fullName evidence="4">3-oxoacyl-[acyl-carrier protein] reductase</fullName>
        <ecNumber evidence="4">1.1.1.100</ecNumber>
    </submittedName>
</protein>
<comment type="similarity">
    <text evidence="1">Belongs to the short-chain dehydrogenases/reductases (SDR) family.</text>
</comment>
<dbReference type="Pfam" id="PF13561">
    <property type="entry name" value="adh_short_C2"/>
    <property type="match status" value="1"/>
</dbReference>
<dbReference type="SUPFAM" id="SSF51735">
    <property type="entry name" value="NAD(P)-binding Rossmann-fold domains"/>
    <property type="match status" value="1"/>
</dbReference>
<dbReference type="InterPro" id="IPR020904">
    <property type="entry name" value="Sc_DH/Rdtase_CS"/>
</dbReference>
<evidence type="ECO:0000256" key="1">
    <source>
        <dbReference type="ARBA" id="ARBA00006484"/>
    </source>
</evidence>
<dbReference type="Gene3D" id="3.40.50.720">
    <property type="entry name" value="NAD(P)-binding Rossmann-like Domain"/>
    <property type="match status" value="1"/>
</dbReference>
<dbReference type="InterPro" id="IPR057326">
    <property type="entry name" value="KR_dom"/>
</dbReference>
<dbReference type="PRINTS" id="PR00080">
    <property type="entry name" value="SDRFAMILY"/>
</dbReference>
<keyword evidence="5" id="KW-1185">Reference proteome</keyword>